<dbReference type="Proteomes" id="UP000316759">
    <property type="component" value="Unassembled WGS sequence"/>
</dbReference>
<name>A0A504YPX0_FASGI</name>
<reference evidence="1 2" key="1">
    <citation type="submission" date="2019-04" db="EMBL/GenBank/DDBJ databases">
        <title>Annotation for the trematode Fasciola gigantica.</title>
        <authorList>
            <person name="Choi Y.-J."/>
        </authorList>
    </citation>
    <scope>NUCLEOTIDE SEQUENCE [LARGE SCALE GENOMIC DNA]</scope>
    <source>
        <strain evidence="1">Uganda_cow_1</strain>
    </source>
</reference>
<dbReference type="InterPro" id="IPR015943">
    <property type="entry name" value="WD40/YVTN_repeat-like_dom_sf"/>
</dbReference>
<protein>
    <submittedName>
        <fullName evidence="1">Uncharacterized protein</fullName>
    </submittedName>
</protein>
<dbReference type="AlphaFoldDB" id="A0A504YPX0"/>
<comment type="caution">
    <text evidence="1">The sequence shown here is derived from an EMBL/GenBank/DDBJ whole genome shotgun (WGS) entry which is preliminary data.</text>
</comment>
<proteinExistence type="predicted"/>
<gene>
    <name evidence="1" type="ORF">FGIG_01598</name>
</gene>
<evidence type="ECO:0000313" key="2">
    <source>
        <dbReference type="Proteomes" id="UP000316759"/>
    </source>
</evidence>
<organism evidence="1 2">
    <name type="scientific">Fasciola gigantica</name>
    <name type="common">Giant liver fluke</name>
    <dbReference type="NCBI Taxonomy" id="46835"/>
    <lineage>
        <taxon>Eukaryota</taxon>
        <taxon>Metazoa</taxon>
        <taxon>Spiralia</taxon>
        <taxon>Lophotrochozoa</taxon>
        <taxon>Platyhelminthes</taxon>
        <taxon>Trematoda</taxon>
        <taxon>Digenea</taxon>
        <taxon>Plagiorchiida</taxon>
        <taxon>Echinostomata</taxon>
        <taxon>Echinostomatoidea</taxon>
        <taxon>Fasciolidae</taxon>
        <taxon>Fasciola</taxon>
    </lineage>
</organism>
<accession>A0A504YPX0</accession>
<dbReference type="OrthoDB" id="10519788at2759"/>
<dbReference type="Gene3D" id="2.130.10.10">
    <property type="entry name" value="YVTN repeat-like/Quinoprotein amine dehydrogenase"/>
    <property type="match status" value="1"/>
</dbReference>
<dbReference type="InterPro" id="IPR036322">
    <property type="entry name" value="WD40_repeat_dom_sf"/>
</dbReference>
<dbReference type="EMBL" id="SUNJ01004844">
    <property type="protein sequence ID" value="TPP64132.1"/>
    <property type="molecule type" value="Genomic_DNA"/>
</dbReference>
<dbReference type="SUPFAM" id="SSF50978">
    <property type="entry name" value="WD40 repeat-like"/>
    <property type="match status" value="1"/>
</dbReference>
<sequence>MIFYVAAYSIQTTLLIHCLCFNSIRICQCIPHPVTIVAVCSLITPTKKQSDPSYCAVATSDGFVRLYERNATQQDVLVQVGLYPTGERITKMQLLEESPMQLVVGTQSGSVLVYEIV</sequence>
<evidence type="ECO:0000313" key="1">
    <source>
        <dbReference type="EMBL" id="TPP64132.1"/>
    </source>
</evidence>
<keyword evidence="2" id="KW-1185">Reference proteome</keyword>